<accession>A0A0F9TM68</accession>
<protein>
    <submittedName>
        <fullName evidence="2">Uncharacterized protein</fullName>
    </submittedName>
</protein>
<feature type="region of interest" description="Disordered" evidence="1">
    <location>
        <begin position="46"/>
        <end position="65"/>
    </location>
</feature>
<name>A0A0F9TM68_9ZZZZ</name>
<gene>
    <name evidence="2" type="ORF">LCGC14_0374070</name>
</gene>
<reference evidence="2" key="1">
    <citation type="journal article" date="2015" name="Nature">
        <title>Complex archaea that bridge the gap between prokaryotes and eukaryotes.</title>
        <authorList>
            <person name="Spang A."/>
            <person name="Saw J.H."/>
            <person name="Jorgensen S.L."/>
            <person name="Zaremba-Niedzwiedzka K."/>
            <person name="Martijn J."/>
            <person name="Lind A.E."/>
            <person name="van Eijk R."/>
            <person name="Schleper C."/>
            <person name="Guy L."/>
            <person name="Ettema T.J."/>
        </authorList>
    </citation>
    <scope>NUCLEOTIDE SEQUENCE</scope>
</reference>
<evidence type="ECO:0000256" key="1">
    <source>
        <dbReference type="SAM" id="MobiDB-lite"/>
    </source>
</evidence>
<dbReference type="AlphaFoldDB" id="A0A0F9TM68"/>
<sequence length="65" mass="7746">MVNKFEMGEDGFLHQKGRSCMLCKRLKDNKNNDGYNCKYTKECNEENNYPKFESPYKPMKKGEKK</sequence>
<comment type="caution">
    <text evidence="2">The sequence shown here is derived from an EMBL/GenBank/DDBJ whole genome shotgun (WGS) entry which is preliminary data.</text>
</comment>
<organism evidence="2">
    <name type="scientific">marine sediment metagenome</name>
    <dbReference type="NCBI Taxonomy" id="412755"/>
    <lineage>
        <taxon>unclassified sequences</taxon>
        <taxon>metagenomes</taxon>
        <taxon>ecological metagenomes</taxon>
    </lineage>
</organism>
<evidence type="ECO:0000313" key="2">
    <source>
        <dbReference type="EMBL" id="KKN76017.1"/>
    </source>
</evidence>
<proteinExistence type="predicted"/>
<dbReference type="EMBL" id="LAZR01000300">
    <property type="protein sequence ID" value="KKN76017.1"/>
    <property type="molecule type" value="Genomic_DNA"/>
</dbReference>